<proteinExistence type="predicted"/>
<dbReference type="RefSeq" id="WP_058232979.1">
    <property type="nucleotide sequence ID" value="NZ_FMYG01000006.1"/>
</dbReference>
<feature type="region of interest" description="Disordered" evidence="1">
    <location>
        <begin position="1"/>
        <end position="120"/>
    </location>
</feature>
<evidence type="ECO:0008006" key="4">
    <source>
        <dbReference type="Google" id="ProtNLM"/>
    </source>
</evidence>
<dbReference type="Proteomes" id="UP000183203">
    <property type="component" value="Unassembled WGS sequence"/>
</dbReference>
<dbReference type="STRING" id="993073.AS029_12835"/>
<evidence type="ECO:0000313" key="2">
    <source>
        <dbReference type="EMBL" id="SDC71213.1"/>
    </source>
</evidence>
<feature type="compositionally biased region" description="Pro residues" evidence="1">
    <location>
        <begin position="49"/>
        <end position="72"/>
    </location>
</feature>
<evidence type="ECO:0000313" key="3">
    <source>
        <dbReference type="Proteomes" id="UP000183203"/>
    </source>
</evidence>
<accession>A0A1G6NTE8</accession>
<feature type="compositionally biased region" description="Low complexity" evidence="1">
    <location>
        <begin position="33"/>
        <end position="48"/>
    </location>
</feature>
<evidence type="ECO:0000256" key="1">
    <source>
        <dbReference type="SAM" id="MobiDB-lite"/>
    </source>
</evidence>
<dbReference type="AlphaFoldDB" id="A0A1G6NTE8"/>
<feature type="region of interest" description="Disordered" evidence="1">
    <location>
        <begin position="177"/>
        <end position="215"/>
    </location>
</feature>
<gene>
    <name evidence="2" type="ORF">SAMN05216418_2848</name>
</gene>
<feature type="compositionally biased region" description="Basic and acidic residues" evidence="1">
    <location>
        <begin position="80"/>
        <end position="120"/>
    </location>
</feature>
<sequence>MSTQTRTLGPQFAPVFDRPFLRYFDGENGAPGGTPTPAAPAEPAAPAAPATPPAPTPPPAQPAPPATPPAQPEPVNFRGNPDEYVRELRQEARGHRESFEKEQSEHTATKAERDAAAAERDTLKRERAVLLAAPRLGAHADLLLDSSSFTKTLAGIDLADQAAVDKAITDALERNSAFKAGPTLPGASGPGHQGGQPTPTTTPSLDGAVKARLGG</sequence>
<name>A0A1G6NTE8_9MICO</name>
<protein>
    <recommendedName>
        <fullName evidence="4">Scaffolding protein</fullName>
    </recommendedName>
</protein>
<dbReference type="EMBL" id="FMYG01000006">
    <property type="protein sequence ID" value="SDC71213.1"/>
    <property type="molecule type" value="Genomic_DNA"/>
</dbReference>
<reference evidence="2 3" key="1">
    <citation type="submission" date="2016-09" db="EMBL/GenBank/DDBJ databases">
        <authorList>
            <person name="Capua I."/>
            <person name="De Benedictis P."/>
            <person name="Joannis T."/>
            <person name="Lombin L.H."/>
            <person name="Cattoli G."/>
        </authorList>
    </citation>
    <scope>NUCLEOTIDE SEQUENCE [LARGE SCALE GENOMIC DNA]</scope>
    <source>
        <strain evidence="2 3">NIO-1002</strain>
    </source>
</reference>
<organism evidence="2 3">
    <name type="scientific">Microbacterium enclense</name>
    <dbReference type="NCBI Taxonomy" id="993073"/>
    <lineage>
        <taxon>Bacteria</taxon>
        <taxon>Bacillati</taxon>
        <taxon>Actinomycetota</taxon>
        <taxon>Actinomycetes</taxon>
        <taxon>Micrococcales</taxon>
        <taxon>Microbacteriaceae</taxon>
        <taxon>Microbacterium</taxon>
    </lineage>
</organism>